<dbReference type="RefSeq" id="XP_013784784.1">
    <property type="nucleotide sequence ID" value="XM_013929330.2"/>
</dbReference>
<dbReference type="InterPro" id="IPR001331">
    <property type="entry name" value="GDS_CDC24_CS"/>
</dbReference>
<feature type="compositionally biased region" description="Basic and acidic residues" evidence="2">
    <location>
        <begin position="76"/>
        <end position="91"/>
    </location>
</feature>
<evidence type="ECO:0000259" key="4">
    <source>
        <dbReference type="PROSITE" id="PS50010"/>
    </source>
</evidence>
<dbReference type="SMART" id="SM00325">
    <property type="entry name" value="RhoGEF"/>
    <property type="match status" value="1"/>
</dbReference>
<proteinExistence type="predicted"/>
<dbReference type="Proteomes" id="UP000694941">
    <property type="component" value="Unplaced"/>
</dbReference>
<keyword evidence="5" id="KW-1185">Reference proteome</keyword>
<evidence type="ECO:0000313" key="6">
    <source>
        <dbReference type="RefSeq" id="XP_013784784.1"/>
    </source>
</evidence>
<dbReference type="InterPro" id="IPR035899">
    <property type="entry name" value="DBL_dom_sf"/>
</dbReference>
<dbReference type="PANTHER" id="PTHR22826:SF106">
    <property type="entry name" value="TRIO, ISOFORM A"/>
    <property type="match status" value="1"/>
</dbReference>
<dbReference type="Gene3D" id="1.20.900.10">
    <property type="entry name" value="Dbl homology (DH) domain"/>
    <property type="match status" value="1"/>
</dbReference>
<feature type="domain" description="DH" evidence="4">
    <location>
        <begin position="154"/>
        <end position="335"/>
    </location>
</feature>
<dbReference type="InterPro" id="IPR051336">
    <property type="entry name" value="RhoGEF_Guanine_NuclExch_SF"/>
</dbReference>
<sequence length="597" mass="67630">MGNKSSSLGGHHETSASAEKSSPVKSRFLKKSRSLDLGDSPSGEEGQNVQLPGQVKARERYTNSPITVSLSSPETLDEKENHVGSSEDMKKLQLQKTSSGRSFLSTEQKDPSDEDPDVQLCSDSSGYSQYNTFTFQSSLDCDEPNLVREKAIEQRRFAIQELVDTEQDYVKDLGSIVEGYIALMKSGEVPMPEDLKNGRDKIVFGNIEAIYEWHRDFFLGELEKCIDEPWRLGSLFRRYERRLNMYIVFCQNKPKSEYIVSEHGDTYFEELRQKLGHKLQLTDLLIKPVQRIMKYQLLLKDILKCTEKAGLEEEVGDLRKAVQIMHVVPKAANDMMKVGRLHGFQGKITAQGKLLRQGKLMVSDPSCNGKLKERQVFVFEQIIIFSEPEGKTTQFYHPVYFYKNHLMVNKMSLGEKADNGDPLSFTLKSKDFNQRGLYFTIQCHTQAERDEWVASLRSILDTQLNFMRALQSPIAYQKGLSNDGSTSVSDTLVNNSLRKTLSNPASYCTTPKLGNPDTGSSLITHSFRETKREKNVRASHVYSQNIVRRSRCERIDSGRSFDGSDHSLEHSVLPEDTNQGSTFSALQAQCDGSRLKE</sequence>
<reference evidence="6" key="1">
    <citation type="submission" date="2025-08" db="UniProtKB">
        <authorList>
            <consortium name="RefSeq"/>
        </authorList>
    </citation>
    <scope>IDENTIFICATION</scope>
    <source>
        <tissue evidence="6">Muscle</tissue>
    </source>
</reference>
<feature type="compositionally biased region" description="Basic and acidic residues" evidence="2">
    <location>
        <begin position="558"/>
        <end position="573"/>
    </location>
</feature>
<dbReference type="Pfam" id="PF00621">
    <property type="entry name" value="RhoGEF"/>
    <property type="match status" value="1"/>
</dbReference>
<feature type="compositionally biased region" description="Polar residues" evidence="2">
    <location>
        <begin position="62"/>
        <end position="74"/>
    </location>
</feature>
<dbReference type="PROSITE" id="PS00741">
    <property type="entry name" value="DH_1"/>
    <property type="match status" value="1"/>
</dbReference>
<organism evidence="5 6">
    <name type="scientific">Limulus polyphemus</name>
    <name type="common">Atlantic horseshoe crab</name>
    <dbReference type="NCBI Taxonomy" id="6850"/>
    <lineage>
        <taxon>Eukaryota</taxon>
        <taxon>Metazoa</taxon>
        <taxon>Ecdysozoa</taxon>
        <taxon>Arthropoda</taxon>
        <taxon>Chelicerata</taxon>
        <taxon>Merostomata</taxon>
        <taxon>Xiphosura</taxon>
        <taxon>Limulidae</taxon>
        <taxon>Limulus</taxon>
    </lineage>
</organism>
<evidence type="ECO:0000259" key="3">
    <source>
        <dbReference type="PROSITE" id="PS50003"/>
    </source>
</evidence>
<dbReference type="PANTHER" id="PTHR22826">
    <property type="entry name" value="RHO GUANINE EXCHANGE FACTOR-RELATED"/>
    <property type="match status" value="1"/>
</dbReference>
<gene>
    <name evidence="6" type="primary">LOC106468881</name>
</gene>
<dbReference type="CDD" id="cd00160">
    <property type="entry name" value="RhoGEF"/>
    <property type="match status" value="1"/>
</dbReference>
<feature type="region of interest" description="Disordered" evidence="2">
    <location>
        <begin position="1"/>
        <end position="119"/>
    </location>
</feature>
<feature type="compositionally biased region" description="Polar residues" evidence="2">
    <location>
        <begin position="15"/>
        <end position="24"/>
    </location>
</feature>
<evidence type="ECO:0000256" key="2">
    <source>
        <dbReference type="SAM" id="MobiDB-lite"/>
    </source>
</evidence>
<dbReference type="SUPFAM" id="SSF48065">
    <property type="entry name" value="DBL homology domain (DH-domain)"/>
    <property type="match status" value="1"/>
</dbReference>
<dbReference type="InterPro" id="IPR011993">
    <property type="entry name" value="PH-like_dom_sf"/>
</dbReference>
<dbReference type="SUPFAM" id="SSF50729">
    <property type="entry name" value="PH domain-like"/>
    <property type="match status" value="1"/>
</dbReference>
<accession>A0ABM1BM53</accession>
<evidence type="ECO:0000256" key="1">
    <source>
        <dbReference type="ARBA" id="ARBA00022658"/>
    </source>
</evidence>
<protein>
    <submittedName>
        <fullName evidence="6">Rho guanine nucleotide exchange factor 25-like</fullName>
    </submittedName>
</protein>
<feature type="region of interest" description="Disordered" evidence="2">
    <location>
        <begin position="558"/>
        <end position="582"/>
    </location>
</feature>
<name>A0ABM1BM53_LIMPO</name>
<dbReference type="InterPro" id="IPR055251">
    <property type="entry name" value="SOS1_NGEF_PH"/>
</dbReference>
<dbReference type="GeneID" id="106468881"/>
<dbReference type="CDD" id="cd13241">
    <property type="entry name" value="PH2_Kalirin_Trio_p63RhoGEF"/>
    <property type="match status" value="1"/>
</dbReference>
<dbReference type="Gene3D" id="2.30.29.30">
    <property type="entry name" value="Pleckstrin-homology domain (PH domain)/Phosphotyrosine-binding domain (PTB)"/>
    <property type="match status" value="1"/>
</dbReference>
<evidence type="ECO:0000313" key="5">
    <source>
        <dbReference type="Proteomes" id="UP000694941"/>
    </source>
</evidence>
<feature type="domain" description="PH" evidence="3">
    <location>
        <begin position="353"/>
        <end position="461"/>
    </location>
</feature>
<dbReference type="InterPro" id="IPR001849">
    <property type="entry name" value="PH_domain"/>
</dbReference>
<dbReference type="InterPro" id="IPR000219">
    <property type="entry name" value="DH_dom"/>
</dbReference>
<dbReference type="PROSITE" id="PS50003">
    <property type="entry name" value="PH_DOMAIN"/>
    <property type="match status" value="1"/>
</dbReference>
<feature type="compositionally biased region" description="Polar residues" evidence="2">
    <location>
        <begin position="94"/>
        <end position="106"/>
    </location>
</feature>
<dbReference type="Pfam" id="PF22697">
    <property type="entry name" value="SOS1_NGEF_PH"/>
    <property type="match status" value="1"/>
</dbReference>
<dbReference type="PROSITE" id="PS50010">
    <property type="entry name" value="DH_2"/>
    <property type="match status" value="1"/>
</dbReference>
<keyword evidence="1" id="KW-0344">Guanine-nucleotide releasing factor</keyword>
<dbReference type="SMART" id="SM00233">
    <property type="entry name" value="PH"/>
    <property type="match status" value="1"/>
</dbReference>